<dbReference type="InterPro" id="IPR036388">
    <property type="entry name" value="WH-like_DNA-bd_sf"/>
</dbReference>
<feature type="region of interest" description="Disordered" evidence="4">
    <location>
        <begin position="247"/>
        <end position="266"/>
    </location>
</feature>
<organism evidence="6 7">
    <name type="scientific">Labedella endophytica</name>
    <dbReference type="NCBI Taxonomy" id="1523160"/>
    <lineage>
        <taxon>Bacteria</taxon>
        <taxon>Bacillati</taxon>
        <taxon>Actinomycetota</taxon>
        <taxon>Actinomycetes</taxon>
        <taxon>Micrococcales</taxon>
        <taxon>Microbacteriaceae</taxon>
        <taxon>Labedella</taxon>
    </lineage>
</organism>
<dbReference type="Proteomes" id="UP000274909">
    <property type="component" value="Unassembled WGS sequence"/>
</dbReference>
<dbReference type="InterPro" id="IPR000524">
    <property type="entry name" value="Tscrpt_reg_HTH_GntR"/>
</dbReference>
<dbReference type="CDD" id="cd07377">
    <property type="entry name" value="WHTH_GntR"/>
    <property type="match status" value="1"/>
</dbReference>
<dbReference type="SMART" id="SM00345">
    <property type="entry name" value="HTH_GNTR"/>
    <property type="match status" value="1"/>
</dbReference>
<dbReference type="PRINTS" id="PR00035">
    <property type="entry name" value="HTHGNTR"/>
</dbReference>
<name>A0A3S0XP66_9MICO</name>
<keyword evidence="2" id="KW-0238">DNA-binding</keyword>
<proteinExistence type="predicted"/>
<dbReference type="GO" id="GO:0003677">
    <property type="term" value="F:DNA binding"/>
    <property type="evidence" value="ECO:0007669"/>
    <property type="project" value="UniProtKB-KW"/>
</dbReference>
<dbReference type="Gene3D" id="1.10.10.10">
    <property type="entry name" value="Winged helix-like DNA-binding domain superfamily/Winged helix DNA-binding domain"/>
    <property type="match status" value="1"/>
</dbReference>
<dbReference type="InterPro" id="IPR008920">
    <property type="entry name" value="TF_FadR/GntR_C"/>
</dbReference>
<dbReference type="Gene3D" id="1.20.120.530">
    <property type="entry name" value="GntR ligand-binding domain-like"/>
    <property type="match status" value="1"/>
</dbReference>
<protein>
    <submittedName>
        <fullName evidence="6">FadR family transcriptional regulator</fullName>
    </submittedName>
</protein>
<evidence type="ECO:0000313" key="6">
    <source>
        <dbReference type="EMBL" id="RUR01888.1"/>
    </source>
</evidence>
<evidence type="ECO:0000256" key="4">
    <source>
        <dbReference type="SAM" id="MobiDB-lite"/>
    </source>
</evidence>
<sequence>MPMSDDARAWQLVLRSVEADLLSGALSPGDHLPGERALAAELGVGRSSVREALRVLEVLGLVRTATGSGPSSGAIIVSTPRGGMSALLRLQVAASGFDVSDIVDTRLVLETAVAATLAEALADSSDDVDTVALSESDALLNAMDDPALTPAEFLALDARFHLSLAEAAGNQVIVATMAGLRDSIEGYAVAGVPTLSSWSDTAARLAKEHRGILDAIRAGDGAAARSAVHGHIAGYYAEIGLGSAPTPANPAPAPAPAPAPTEGPIA</sequence>
<keyword evidence="3" id="KW-0804">Transcription</keyword>
<dbReference type="GO" id="GO:0003700">
    <property type="term" value="F:DNA-binding transcription factor activity"/>
    <property type="evidence" value="ECO:0007669"/>
    <property type="project" value="InterPro"/>
</dbReference>
<evidence type="ECO:0000256" key="1">
    <source>
        <dbReference type="ARBA" id="ARBA00023015"/>
    </source>
</evidence>
<keyword evidence="1" id="KW-0805">Transcription regulation</keyword>
<dbReference type="PANTHER" id="PTHR43537:SF24">
    <property type="entry name" value="GLUCONATE OPERON TRANSCRIPTIONAL REPRESSOR"/>
    <property type="match status" value="1"/>
</dbReference>
<dbReference type="InterPro" id="IPR011711">
    <property type="entry name" value="GntR_C"/>
</dbReference>
<evidence type="ECO:0000313" key="7">
    <source>
        <dbReference type="Proteomes" id="UP000274909"/>
    </source>
</evidence>
<dbReference type="PROSITE" id="PS50949">
    <property type="entry name" value="HTH_GNTR"/>
    <property type="match status" value="1"/>
</dbReference>
<dbReference type="InterPro" id="IPR036390">
    <property type="entry name" value="WH_DNA-bd_sf"/>
</dbReference>
<reference evidence="6 7" key="1">
    <citation type="submission" date="2018-12" db="EMBL/GenBank/DDBJ databases">
        <authorList>
            <person name="Li F."/>
        </authorList>
    </citation>
    <scope>NUCLEOTIDE SEQUENCE [LARGE SCALE GENOMIC DNA]</scope>
    <source>
        <strain evidence="6 7">EGI 6500705</strain>
    </source>
</reference>
<dbReference type="SMART" id="SM00895">
    <property type="entry name" value="FCD"/>
    <property type="match status" value="1"/>
</dbReference>
<dbReference type="Pfam" id="PF00392">
    <property type="entry name" value="GntR"/>
    <property type="match status" value="1"/>
</dbReference>
<comment type="caution">
    <text evidence="6">The sequence shown here is derived from an EMBL/GenBank/DDBJ whole genome shotgun (WGS) entry which is preliminary data.</text>
</comment>
<feature type="domain" description="HTH gntR-type" evidence="5">
    <location>
        <begin position="7"/>
        <end position="79"/>
    </location>
</feature>
<keyword evidence="7" id="KW-1185">Reference proteome</keyword>
<accession>A0A3S0XP66</accession>
<evidence type="ECO:0000259" key="5">
    <source>
        <dbReference type="PROSITE" id="PS50949"/>
    </source>
</evidence>
<dbReference type="SUPFAM" id="SSF48008">
    <property type="entry name" value="GntR ligand-binding domain-like"/>
    <property type="match status" value="1"/>
</dbReference>
<dbReference type="OrthoDB" id="3567645at2"/>
<gene>
    <name evidence="6" type="ORF">ELQ94_10600</name>
</gene>
<dbReference type="Pfam" id="PF07729">
    <property type="entry name" value="FCD"/>
    <property type="match status" value="1"/>
</dbReference>
<dbReference type="EMBL" id="RZGZ01000002">
    <property type="protein sequence ID" value="RUR01888.1"/>
    <property type="molecule type" value="Genomic_DNA"/>
</dbReference>
<dbReference type="PANTHER" id="PTHR43537">
    <property type="entry name" value="TRANSCRIPTIONAL REGULATOR, GNTR FAMILY"/>
    <property type="match status" value="1"/>
</dbReference>
<dbReference type="AlphaFoldDB" id="A0A3S0XP66"/>
<evidence type="ECO:0000256" key="2">
    <source>
        <dbReference type="ARBA" id="ARBA00023125"/>
    </source>
</evidence>
<evidence type="ECO:0000256" key="3">
    <source>
        <dbReference type="ARBA" id="ARBA00023163"/>
    </source>
</evidence>
<dbReference type="SUPFAM" id="SSF46785">
    <property type="entry name" value="Winged helix' DNA-binding domain"/>
    <property type="match status" value="1"/>
</dbReference>